<accession>A0ABR4A4S0</accession>
<dbReference type="SMART" id="SM00184">
    <property type="entry name" value="RING"/>
    <property type="match status" value="1"/>
</dbReference>
<dbReference type="PANTHER" id="PTHR15898:SF13">
    <property type="entry name" value="BIFUNCTIONAL APOPTOSIS REGULATOR"/>
    <property type="match status" value="1"/>
</dbReference>
<dbReference type="PROSITE" id="PS00518">
    <property type="entry name" value="ZF_RING_1"/>
    <property type="match status" value="1"/>
</dbReference>
<evidence type="ECO:0000313" key="8">
    <source>
        <dbReference type="Proteomes" id="UP001590950"/>
    </source>
</evidence>
<keyword evidence="2 4" id="KW-0863">Zinc-finger</keyword>
<dbReference type="Proteomes" id="UP001590950">
    <property type="component" value="Unassembled WGS sequence"/>
</dbReference>
<evidence type="ECO:0000313" key="7">
    <source>
        <dbReference type="EMBL" id="KAL2040065.1"/>
    </source>
</evidence>
<feature type="compositionally biased region" description="Basic residues" evidence="5">
    <location>
        <begin position="432"/>
        <end position="441"/>
    </location>
</feature>
<dbReference type="Pfam" id="PF00097">
    <property type="entry name" value="zf-C3HC4"/>
    <property type="match status" value="1"/>
</dbReference>
<evidence type="ECO:0000256" key="3">
    <source>
        <dbReference type="ARBA" id="ARBA00022833"/>
    </source>
</evidence>
<dbReference type="InterPro" id="IPR017907">
    <property type="entry name" value="Znf_RING_CS"/>
</dbReference>
<feature type="domain" description="RING-type" evidence="6">
    <location>
        <begin position="63"/>
        <end position="104"/>
    </location>
</feature>
<feature type="compositionally biased region" description="Polar residues" evidence="5">
    <location>
        <begin position="23"/>
        <end position="32"/>
    </location>
</feature>
<proteinExistence type="predicted"/>
<feature type="compositionally biased region" description="Low complexity" evidence="5">
    <location>
        <begin position="422"/>
        <end position="431"/>
    </location>
</feature>
<dbReference type="Gene3D" id="3.30.40.10">
    <property type="entry name" value="Zinc/RING finger domain, C3HC4 (zinc finger)"/>
    <property type="match status" value="1"/>
</dbReference>
<evidence type="ECO:0000259" key="6">
    <source>
        <dbReference type="PROSITE" id="PS50089"/>
    </source>
</evidence>
<comment type="caution">
    <text evidence="7">The sequence shown here is derived from an EMBL/GenBank/DDBJ whole genome shotgun (WGS) entry which is preliminary data.</text>
</comment>
<feature type="compositionally biased region" description="Polar residues" evidence="5">
    <location>
        <begin position="626"/>
        <end position="636"/>
    </location>
</feature>
<evidence type="ECO:0000256" key="2">
    <source>
        <dbReference type="ARBA" id="ARBA00022771"/>
    </source>
</evidence>
<organism evidence="7 8">
    <name type="scientific">Stereocaulon virgatum</name>
    <dbReference type="NCBI Taxonomy" id="373712"/>
    <lineage>
        <taxon>Eukaryota</taxon>
        <taxon>Fungi</taxon>
        <taxon>Dikarya</taxon>
        <taxon>Ascomycota</taxon>
        <taxon>Pezizomycotina</taxon>
        <taxon>Lecanoromycetes</taxon>
        <taxon>OSLEUM clade</taxon>
        <taxon>Lecanoromycetidae</taxon>
        <taxon>Lecanorales</taxon>
        <taxon>Lecanorineae</taxon>
        <taxon>Stereocaulaceae</taxon>
        <taxon>Stereocaulon</taxon>
    </lineage>
</organism>
<protein>
    <recommendedName>
        <fullName evidence="6">RING-type domain-containing protein</fullName>
    </recommendedName>
</protein>
<feature type="region of interest" description="Disordered" evidence="5">
    <location>
        <begin position="17"/>
        <end position="37"/>
    </location>
</feature>
<feature type="compositionally biased region" description="Polar residues" evidence="5">
    <location>
        <begin position="510"/>
        <end position="520"/>
    </location>
</feature>
<feature type="compositionally biased region" description="Basic and acidic residues" evidence="5">
    <location>
        <begin position="646"/>
        <end position="671"/>
    </location>
</feature>
<dbReference type="InterPro" id="IPR001841">
    <property type="entry name" value="Znf_RING"/>
</dbReference>
<feature type="region of interest" description="Disordered" evidence="5">
    <location>
        <begin position="253"/>
        <end position="671"/>
    </location>
</feature>
<evidence type="ECO:0000256" key="5">
    <source>
        <dbReference type="SAM" id="MobiDB-lite"/>
    </source>
</evidence>
<feature type="compositionally biased region" description="Basic and acidic residues" evidence="5">
    <location>
        <begin position="332"/>
        <end position="344"/>
    </location>
</feature>
<gene>
    <name evidence="7" type="ORF">N7G274_006968</name>
</gene>
<feature type="compositionally biased region" description="Polar residues" evidence="5">
    <location>
        <begin position="556"/>
        <end position="566"/>
    </location>
</feature>
<name>A0ABR4A4S0_9LECA</name>
<keyword evidence="3" id="KW-0862">Zinc</keyword>
<dbReference type="PANTHER" id="PTHR15898">
    <property type="entry name" value="BIFUNCTIONAL APOPTOSIS REGULATOR"/>
    <property type="match status" value="1"/>
</dbReference>
<feature type="compositionally biased region" description="Basic and acidic residues" evidence="5">
    <location>
        <begin position="603"/>
        <end position="615"/>
    </location>
</feature>
<sequence length="671" mass="74903">MSTPSESQAALTPTFLMGDSHHNSAMTSSPTRSIHVRTDKDGPAALLQTLETSMDDIRTLMTCRVCVRPLFEPYTIECGHTFCYGCLVKWFERDRTKKSCPDCRADVPRAPAPAYLVRDMTQIFANRPELMPPGETTEEYKKWQAEEAAVVEKDRLRKGSKGGLFRGCFRRRSIMRAAPIRDDGIDRCPRCTWELEDGQCESCGYLDGGAQLSESGSPGYYPDELYHVDRIDDMDDEILDALAEEAYARGHGPVYGEDLDSNHSQSIGDYYSPPPDRRPFGYRVLGPDHPRLNFNSLPNTDEDSIDDDGTNSLDDFIEDDENGPISVTSSVRDVHWDTDDRTDSESIQSQASDGDGNSQDGTHPYQDEASSRTVQYNPDEDSDEEPVSPLRRQPRRMSIASDDPSSSEVSQVMAAILDQRQRSSTSGTGRSISRHRYKIPHHSRDMGPRIIEIESDSDSPIPSQRQRKRRPIQNCLSPDDESGEETSSATAIVDRLSPRPEPLTQKIKRPQTSQNSNASSPVLVESSPARPAISENINRAVPDSFSPSMPFHERSQSAVPTTSLDRSSGPYGSPSQAPAPANHGAHSSPRASSTLDRLLAVESRQRPGSHLESRSQSRLTRHSPATRLSCSPTSAEQRYEAGVVNRRAEKLERREERRRLKAQRNRERRQA</sequence>
<feature type="compositionally biased region" description="Acidic residues" evidence="5">
    <location>
        <begin position="300"/>
        <end position="322"/>
    </location>
</feature>
<dbReference type="SUPFAM" id="SSF57850">
    <property type="entry name" value="RING/U-box"/>
    <property type="match status" value="1"/>
</dbReference>
<dbReference type="InterPro" id="IPR013083">
    <property type="entry name" value="Znf_RING/FYVE/PHD"/>
</dbReference>
<dbReference type="InterPro" id="IPR018957">
    <property type="entry name" value="Znf_C3HC4_RING-type"/>
</dbReference>
<evidence type="ECO:0000256" key="4">
    <source>
        <dbReference type="PROSITE-ProRule" id="PRU00175"/>
    </source>
</evidence>
<dbReference type="PROSITE" id="PS50089">
    <property type="entry name" value="ZF_RING_2"/>
    <property type="match status" value="1"/>
</dbReference>
<keyword evidence="8" id="KW-1185">Reference proteome</keyword>
<dbReference type="EMBL" id="JBEFKJ010000022">
    <property type="protein sequence ID" value="KAL2040065.1"/>
    <property type="molecule type" value="Genomic_DNA"/>
</dbReference>
<evidence type="ECO:0000256" key="1">
    <source>
        <dbReference type="ARBA" id="ARBA00022723"/>
    </source>
</evidence>
<reference evidence="7 8" key="1">
    <citation type="submission" date="2024-09" db="EMBL/GenBank/DDBJ databases">
        <title>Rethinking Asexuality: The Enigmatic Case of Functional Sexual Genes in Lepraria (Stereocaulaceae).</title>
        <authorList>
            <person name="Doellman M."/>
            <person name="Sun Y."/>
            <person name="Barcenas-Pena A."/>
            <person name="Lumbsch H.T."/>
            <person name="Grewe F."/>
        </authorList>
    </citation>
    <scope>NUCLEOTIDE SEQUENCE [LARGE SCALE GENOMIC DNA]</scope>
    <source>
        <strain evidence="7 8">Mercado 3170</strain>
    </source>
</reference>
<feature type="compositionally biased region" description="Polar residues" evidence="5">
    <location>
        <begin position="345"/>
        <end position="361"/>
    </location>
</feature>
<keyword evidence="1" id="KW-0479">Metal-binding</keyword>